<dbReference type="GeneID" id="66996987"/>
<keyword evidence="3" id="KW-0805">Transcription regulation</keyword>
<dbReference type="GO" id="GO:0003677">
    <property type="term" value="F:DNA binding"/>
    <property type="evidence" value="ECO:0007669"/>
    <property type="project" value="UniProtKB-KW"/>
</dbReference>
<dbReference type="GO" id="GO:0000981">
    <property type="term" value="F:DNA-binding transcription factor activity, RNA polymerase II-specific"/>
    <property type="evidence" value="ECO:0007669"/>
    <property type="project" value="InterPro"/>
</dbReference>
<evidence type="ECO:0000259" key="7">
    <source>
        <dbReference type="Pfam" id="PF04082"/>
    </source>
</evidence>
<dbReference type="GO" id="GO:0005634">
    <property type="term" value="C:nucleus"/>
    <property type="evidence" value="ECO:0007669"/>
    <property type="project" value="UniProtKB-SubCell"/>
</dbReference>
<dbReference type="GO" id="GO:0008270">
    <property type="term" value="F:zinc ion binding"/>
    <property type="evidence" value="ECO:0007669"/>
    <property type="project" value="InterPro"/>
</dbReference>
<dbReference type="EMBL" id="BBXM02000007">
    <property type="protein sequence ID" value="GIC93031.1"/>
    <property type="molecule type" value="Genomic_DNA"/>
</dbReference>
<gene>
    <name evidence="8" type="ORF">Aud_009510</name>
</gene>
<evidence type="ECO:0000256" key="4">
    <source>
        <dbReference type="ARBA" id="ARBA00023125"/>
    </source>
</evidence>
<feature type="domain" description="Xylanolytic transcriptional activator regulatory" evidence="7">
    <location>
        <begin position="28"/>
        <end position="90"/>
    </location>
</feature>
<keyword evidence="5" id="KW-0804">Transcription</keyword>
<keyword evidence="6" id="KW-0539">Nucleus</keyword>
<evidence type="ECO:0000256" key="5">
    <source>
        <dbReference type="ARBA" id="ARBA00023163"/>
    </source>
</evidence>
<dbReference type="InterPro" id="IPR050815">
    <property type="entry name" value="TF_fung"/>
</dbReference>
<dbReference type="RefSeq" id="XP_043150297.1">
    <property type="nucleotide sequence ID" value="XM_043294362.1"/>
</dbReference>
<dbReference type="CDD" id="cd12148">
    <property type="entry name" value="fungal_TF_MHR"/>
    <property type="match status" value="1"/>
</dbReference>
<dbReference type="PANTHER" id="PTHR47338">
    <property type="entry name" value="ZN(II)2CYS6 TRANSCRIPTION FACTOR (EUROFUNG)-RELATED"/>
    <property type="match status" value="1"/>
</dbReference>
<dbReference type="InterPro" id="IPR007219">
    <property type="entry name" value="XnlR_reg_dom"/>
</dbReference>
<proteinExistence type="predicted"/>
<organism evidence="8 9">
    <name type="scientific">Aspergillus udagawae</name>
    <dbReference type="NCBI Taxonomy" id="91492"/>
    <lineage>
        <taxon>Eukaryota</taxon>
        <taxon>Fungi</taxon>
        <taxon>Dikarya</taxon>
        <taxon>Ascomycota</taxon>
        <taxon>Pezizomycotina</taxon>
        <taxon>Eurotiomycetes</taxon>
        <taxon>Eurotiomycetidae</taxon>
        <taxon>Eurotiales</taxon>
        <taxon>Aspergillaceae</taxon>
        <taxon>Aspergillus</taxon>
        <taxon>Aspergillus subgen. Fumigati</taxon>
    </lineage>
</organism>
<evidence type="ECO:0000256" key="1">
    <source>
        <dbReference type="ARBA" id="ARBA00004123"/>
    </source>
</evidence>
<dbReference type="PANTHER" id="PTHR47338:SF3">
    <property type="entry name" value="C6 FINGER DOMAIN TRANSCRIPTION FACTOR DBAA-RELATED"/>
    <property type="match status" value="1"/>
</dbReference>
<dbReference type="AlphaFoldDB" id="A0A8E0R212"/>
<evidence type="ECO:0000256" key="3">
    <source>
        <dbReference type="ARBA" id="ARBA00023015"/>
    </source>
</evidence>
<dbReference type="Proteomes" id="UP000036893">
    <property type="component" value="Unassembled WGS sequence"/>
</dbReference>
<reference evidence="8" key="2">
    <citation type="submission" date="2021-01" db="EMBL/GenBank/DDBJ databases">
        <title>Pan-genome distribution and transcriptional activeness of fungal secondary metabolism genes in Aspergillus section Fumigati.</title>
        <authorList>
            <person name="Takahashi H."/>
            <person name="Umemura M."/>
            <person name="Ninomiya A."/>
            <person name="Kusuya Y."/>
            <person name="Urayama S."/>
            <person name="Shimizu M."/>
            <person name="Watanabe A."/>
            <person name="Kamei K."/>
            <person name="Yaguchi T."/>
            <person name="Hagiwara D."/>
        </authorList>
    </citation>
    <scope>NUCLEOTIDE SEQUENCE</scope>
    <source>
        <strain evidence="8">IFM 46973</strain>
    </source>
</reference>
<sequence>MSAGRALRLVQMMRLYELDMPRTPHTMQLDQYQWQLTPDQEDWVDIESKRRTFWFAYLIDCFTSLVDGLHMFFDEQLIQVRLPALEANFVSNHPMEMSFLTDVVPDVSVKGPHNNLSPFVECVIGATICGRVLQHRQNAPTRPCEGFCSRHRTLNALLAQRIRMLRIYASLEYPDPIIAFVALTAQVDVLMLYDLIESKPLGTSMEGTQLVQALHAEHQQQALDAVTDISLLVAVLGQHFQMHPLTPILLLLGARFSQSHPELNNAYVKLMPSILTMLQDSMGLNKLSQNFSSTLKAPGRHVVLDGVLELWSFGDSSYLIPV</sequence>
<dbReference type="GO" id="GO:0006351">
    <property type="term" value="P:DNA-templated transcription"/>
    <property type="evidence" value="ECO:0007669"/>
    <property type="project" value="InterPro"/>
</dbReference>
<protein>
    <recommendedName>
        <fullName evidence="7">Xylanolytic transcriptional activator regulatory domain-containing protein</fullName>
    </recommendedName>
</protein>
<evidence type="ECO:0000313" key="9">
    <source>
        <dbReference type="Proteomes" id="UP000036893"/>
    </source>
</evidence>
<reference evidence="8" key="1">
    <citation type="journal article" date="2015" name="Genome Announc.">
        <title>Draft Genome Sequence of the Pathogenic Filamentous Fungus Aspergillus udagawae Strain IFM 46973T.</title>
        <authorList>
            <person name="Kusuya Y."/>
            <person name="Takahashi-Nakaguchi A."/>
            <person name="Takahashi H."/>
            <person name="Yaguchi T."/>
        </authorList>
    </citation>
    <scope>NUCLEOTIDE SEQUENCE</scope>
    <source>
        <strain evidence="8">IFM 46973</strain>
    </source>
</reference>
<comment type="caution">
    <text evidence="8">The sequence shown here is derived from an EMBL/GenBank/DDBJ whole genome shotgun (WGS) entry which is preliminary data.</text>
</comment>
<keyword evidence="4" id="KW-0238">DNA-binding</keyword>
<evidence type="ECO:0000313" key="8">
    <source>
        <dbReference type="EMBL" id="GIC93031.1"/>
    </source>
</evidence>
<evidence type="ECO:0000256" key="2">
    <source>
        <dbReference type="ARBA" id="ARBA00022723"/>
    </source>
</evidence>
<name>A0A8E0R212_9EURO</name>
<evidence type="ECO:0000256" key="6">
    <source>
        <dbReference type="ARBA" id="ARBA00023242"/>
    </source>
</evidence>
<keyword evidence="2" id="KW-0479">Metal-binding</keyword>
<dbReference type="Pfam" id="PF04082">
    <property type="entry name" value="Fungal_trans"/>
    <property type="match status" value="1"/>
</dbReference>
<accession>A0A8E0R212</accession>
<comment type="subcellular location">
    <subcellularLocation>
        <location evidence="1">Nucleus</location>
    </subcellularLocation>
</comment>